<dbReference type="Proteomes" id="UP001476798">
    <property type="component" value="Unassembled WGS sequence"/>
</dbReference>
<dbReference type="SMART" id="SM00202">
    <property type="entry name" value="SR"/>
    <property type="match status" value="1"/>
</dbReference>
<dbReference type="PRINTS" id="PR00258">
    <property type="entry name" value="SPERACTRCPTR"/>
</dbReference>
<dbReference type="EMBL" id="JAHRIO010020287">
    <property type="protein sequence ID" value="MEQ2164387.1"/>
    <property type="molecule type" value="Genomic_DNA"/>
</dbReference>
<dbReference type="PROSITE" id="PS50287">
    <property type="entry name" value="SRCR_2"/>
    <property type="match status" value="1"/>
</dbReference>
<sequence length="112" mass="12392">HIRIVNGTNRCNGRVELFHDGQWKRVCSSDWGKEAADVVCSEISCGSPVQSATQYFGEGQGLYGIKANCAGNETSISKCMLQEFRETCIDATITCMSKLNDISRFTTNLLQF</sequence>
<evidence type="ECO:0000313" key="4">
    <source>
        <dbReference type="EMBL" id="MEQ2164387.1"/>
    </source>
</evidence>
<feature type="domain" description="SRCR" evidence="3">
    <location>
        <begin position="2"/>
        <end position="96"/>
    </location>
</feature>
<reference evidence="4 5" key="1">
    <citation type="submission" date="2021-06" db="EMBL/GenBank/DDBJ databases">
        <authorList>
            <person name="Palmer J.M."/>
        </authorList>
    </citation>
    <scope>NUCLEOTIDE SEQUENCE [LARGE SCALE GENOMIC DNA]</scope>
    <source>
        <strain evidence="4 5">GA_2019</strain>
        <tissue evidence="4">Muscle</tissue>
    </source>
</reference>
<comment type="caution">
    <text evidence="2">Lacks conserved residue(s) required for the propagation of feature annotation.</text>
</comment>
<dbReference type="Gene3D" id="3.10.250.10">
    <property type="entry name" value="SRCR-like domain"/>
    <property type="match status" value="1"/>
</dbReference>
<accession>A0ABV0MZ25</accession>
<keyword evidence="1 2" id="KW-1015">Disulfide bond</keyword>
<dbReference type="InterPro" id="IPR001190">
    <property type="entry name" value="SRCR"/>
</dbReference>
<organism evidence="4 5">
    <name type="scientific">Goodea atripinnis</name>
    <dbReference type="NCBI Taxonomy" id="208336"/>
    <lineage>
        <taxon>Eukaryota</taxon>
        <taxon>Metazoa</taxon>
        <taxon>Chordata</taxon>
        <taxon>Craniata</taxon>
        <taxon>Vertebrata</taxon>
        <taxon>Euteleostomi</taxon>
        <taxon>Actinopterygii</taxon>
        <taxon>Neopterygii</taxon>
        <taxon>Teleostei</taxon>
        <taxon>Neoteleostei</taxon>
        <taxon>Acanthomorphata</taxon>
        <taxon>Ovalentaria</taxon>
        <taxon>Atherinomorphae</taxon>
        <taxon>Cyprinodontiformes</taxon>
        <taxon>Goodeidae</taxon>
        <taxon>Goodea</taxon>
    </lineage>
</organism>
<proteinExistence type="predicted"/>
<dbReference type="SUPFAM" id="SSF56487">
    <property type="entry name" value="SRCR-like"/>
    <property type="match status" value="1"/>
</dbReference>
<feature type="disulfide bond" evidence="2">
    <location>
        <begin position="69"/>
        <end position="79"/>
    </location>
</feature>
<dbReference type="PANTHER" id="PTHR48071:SF26">
    <property type="entry name" value="ANTIGEN WC1.1-LIKE"/>
    <property type="match status" value="1"/>
</dbReference>
<gene>
    <name evidence="4" type="ORF">GOODEAATRI_006250</name>
</gene>
<evidence type="ECO:0000256" key="2">
    <source>
        <dbReference type="PROSITE-ProRule" id="PRU00196"/>
    </source>
</evidence>
<dbReference type="PANTHER" id="PTHR48071">
    <property type="entry name" value="SRCR DOMAIN-CONTAINING PROTEIN"/>
    <property type="match status" value="1"/>
</dbReference>
<dbReference type="InterPro" id="IPR036772">
    <property type="entry name" value="SRCR-like_dom_sf"/>
</dbReference>
<comment type="caution">
    <text evidence="4">The sequence shown here is derived from an EMBL/GenBank/DDBJ whole genome shotgun (WGS) entry which is preliminary data.</text>
</comment>
<feature type="non-terminal residue" evidence="4">
    <location>
        <position position="1"/>
    </location>
</feature>
<evidence type="ECO:0000256" key="1">
    <source>
        <dbReference type="ARBA" id="ARBA00023157"/>
    </source>
</evidence>
<evidence type="ECO:0000259" key="3">
    <source>
        <dbReference type="PROSITE" id="PS50287"/>
    </source>
</evidence>
<protein>
    <recommendedName>
        <fullName evidence="3">SRCR domain-containing protein</fullName>
    </recommendedName>
</protein>
<dbReference type="Pfam" id="PF00530">
    <property type="entry name" value="SRCR"/>
    <property type="match status" value="1"/>
</dbReference>
<keyword evidence="5" id="KW-1185">Reference proteome</keyword>
<evidence type="ECO:0000313" key="5">
    <source>
        <dbReference type="Proteomes" id="UP001476798"/>
    </source>
</evidence>
<name>A0ABV0MZ25_9TELE</name>